<dbReference type="AlphaFoldDB" id="A0A2J6SX03"/>
<feature type="compositionally biased region" description="Basic residues" evidence="1">
    <location>
        <begin position="7"/>
        <end position="17"/>
    </location>
</feature>
<dbReference type="InParanoid" id="A0A2J6SX03"/>
<name>A0A2J6SX03_9HELO</name>
<dbReference type="Proteomes" id="UP000235371">
    <property type="component" value="Unassembled WGS sequence"/>
</dbReference>
<dbReference type="RefSeq" id="XP_024732213.1">
    <property type="nucleotide sequence ID" value="XM_024887918.1"/>
</dbReference>
<dbReference type="EMBL" id="KZ613856">
    <property type="protein sequence ID" value="PMD55309.1"/>
    <property type="molecule type" value="Genomic_DNA"/>
</dbReference>
<accession>A0A2J6SX03</accession>
<reference evidence="2 3" key="1">
    <citation type="submission" date="2016-04" db="EMBL/GenBank/DDBJ databases">
        <title>A degradative enzymes factory behind the ericoid mycorrhizal symbiosis.</title>
        <authorList>
            <consortium name="DOE Joint Genome Institute"/>
            <person name="Martino E."/>
            <person name="Morin E."/>
            <person name="Grelet G."/>
            <person name="Kuo A."/>
            <person name="Kohler A."/>
            <person name="Daghino S."/>
            <person name="Barry K."/>
            <person name="Choi C."/>
            <person name="Cichocki N."/>
            <person name="Clum A."/>
            <person name="Copeland A."/>
            <person name="Hainaut M."/>
            <person name="Haridas S."/>
            <person name="Labutti K."/>
            <person name="Lindquist E."/>
            <person name="Lipzen A."/>
            <person name="Khouja H.-R."/>
            <person name="Murat C."/>
            <person name="Ohm R."/>
            <person name="Olson A."/>
            <person name="Spatafora J."/>
            <person name="Veneault-Fourrey C."/>
            <person name="Henrissat B."/>
            <person name="Grigoriev I."/>
            <person name="Martin F."/>
            <person name="Perotto S."/>
        </authorList>
    </citation>
    <scope>NUCLEOTIDE SEQUENCE [LARGE SCALE GENOMIC DNA]</scope>
    <source>
        <strain evidence="2 3">E</strain>
    </source>
</reference>
<evidence type="ECO:0000313" key="2">
    <source>
        <dbReference type="EMBL" id="PMD55309.1"/>
    </source>
</evidence>
<dbReference type="OrthoDB" id="4958164at2759"/>
<gene>
    <name evidence="2" type="ORF">K444DRAFT_697262</name>
</gene>
<feature type="region of interest" description="Disordered" evidence="1">
    <location>
        <begin position="1"/>
        <end position="32"/>
    </location>
</feature>
<dbReference type="GeneID" id="36595994"/>
<evidence type="ECO:0000256" key="1">
    <source>
        <dbReference type="SAM" id="MobiDB-lite"/>
    </source>
</evidence>
<keyword evidence="3" id="KW-1185">Reference proteome</keyword>
<protein>
    <submittedName>
        <fullName evidence="2">Uncharacterized protein</fullName>
    </submittedName>
</protein>
<sequence length="140" mass="16230">MDDFSHSRRPQQAKQRVKVPTDRPPPLSPVDRIIDLHNGSSTAIEATPQRLQESKQYPIPSLPERIVQLQQRSSSLNHEVAYYRDMEQYWKEFHDDMVGLKEKLEEILSKFGKIQQQVSHEWAQMKQGSGADVGNNCQFI</sequence>
<proteinExistence type="predicted"/>
<evidence type="ECO:0000313" key="3">
    <source>
        <dbReference type="Proteomes" id="UP000235371"/>
    </source>
</evidence>
<organism evidence="2 3">
    <name type="scientific">Hyaloscypha bicolor E</name>
    <dbReference type="NCBI Taxonomy" id="1095630"/>
    <lineage>
        <taxon>Eukaryota</taxon>
        <taxon>Fungi</taxon>
        <taxon>Dikarya</taxon>
        <taxon>Ascomycota</taxon>
        <taxon>Pezizomycotina</taxon>
        <taxon>Leotiomycetes</taxon>
        <taxon>Helotiales</taxon>
        <taxon>Hyaloscyphaceae</taxon>
        <taxon>Hyaloscypha</taxon>
        <taxon>Hyaloscypha bicolor</taxon>
    </lineage>
</organism>